<dbReference type="InterPro" id="IPR003599">
    <property type="entry name" value="Ig_sub"/>
</dbReference>
<dbReference type="InterPro" id="IPR013783">
    <property type="entry name" value="Ig-like_fold"/>
</dbReference>
<dbReference type="GO" id="GO:0098609">
    <property type="term" value="P:cell-cell adhesion"/>
    <property type="evidence" value="ECO:0007669"/>
    <property type="project" value="InterPro"/>
</dbReference>
<reference evidence="4" key="2">
    <citation type="submission" date="2025-08" db="UniProtKB">
        <authorList>
            <consortium name="Ensembl"/>
        </authorList>
    </citation>
    <scope>IDENTIFICATION</scope>
</reference>
<feature type="domain" description="Ig-like" evidence="3">
    <location>
        <begin position="149"/>
        <end position="194"/>
    </location>
</feature>
<dbReference type="AlphaFoldDB" id="A0AAY5L4S0"/>
<dbReference type="PROSITE" id="PS50835">
    <property type="entry name" value="IG_LIKE"/>
    <property type="match status" value="5"/>
</dbReference>
<protein>
    <recommendedName>
        <fullName evidence="3">Ig-like domain-containing protein</fullName>
    </recommendedName>
</protein>
<evidence type="ECO:0000256" key="1">
    <source>
        <dbReference type="ARBA" id="ARBA00023319"/>
    </source>
</evidence>
<sequence length="826" mass="91397">MTGPELSASLYFGDTTMVLRTTGSVFVLFLWSVTGVQGQHEVKDVCALKGSFVTLPCPIPSWPRVTETVWHKDRLNREPYDLRWDPQYEGRVEYLGTAQEDCALKIADLRETDRATYYLSYKTENSAWNVGSHGYILSLTGLKVGVSDQGSSQILLTCSSTCTLPENPTYIWYKNGIKTSPTFPRHESGCYYCTTDRHEGLPSPAVCFHGSNCWSVTYTKRRICVLKGSSVDITCSYTHPSDHREQGSFWFTKKDPVDLRSDPDYLGRVTYRNPWKQHTMTIKDLRESDSAEYKFRLLTTNDGRFSGLPGVILTVTDVLLDMNPTSVSEGGRLTLRCKTRCTLDAVPEFIWYKNGQRVTRPETGSNRLIPDQETSSNRLIRDPVSREDAGRYSCGVKGRVDLHSTEETLTIMYEPKNTSVSVSPSGEIMEGSSVTLTCSSDANPPVDKYTWYKKTITSPKASGQSYSITYIRSEDSGEYYCEAENKYGRLNSFSVSVDVHYGPKIPSVSVSPSGEIVEGSSVTLTCSSDANPPVDKYTWYKKTVTSPKASGQNYSITNIRSEDSGEYYCEAENIYGCLNSSSVYVDVHYGPRNTSVSISPSGEIVEGSSVTLTCSSDANPPVDKYTWYKKTVTSPKASRQSYSITTITSEDSGEYHCEAQNGRGSNISTALMIIVAGKKALVSVVVGITVVVLVLILCLSGFILFRRHYSTSPSDTTYKTDDGQTDSSPMYENISDMVMTSTAAQTADTVNQDDLHCDSIHYSSSKKQEVPLYSSIQLSHHQEQDVQYAAVKFNCTSAAHQPLAHGAEGDLSVIYSTVNTTRPTGP</sequence>
<accession>A0AAY5L4S0</accession>
<keyword evidence="2" id="KW-1133">Transmembrane helix</keyword>
<keyword evidence="1" id="KW-0393">Immunoglobulin domain</keyword>
<feature type="domain" description="Ig-like" evidence="3">
    <location>
        <begin position="503"/>
        <end position="586"/>
    </location>
</feature>
<dbReference type="SMART" id="SM00408">
    <property type="entry name" value="IGc2"/>
    <property type="match status" value="4"/>
</dbReference>
<evidence type="ECO:0000259" key="3">
    <source>
        <dbReference type="PROSITE" id="PS50835"/>
    </source>
</evidence>
<dbReference type="InterPro" id="IPR003598">
    <property type="entry name" value="Ig_sub2"/>
</dbReference>
<feature type="domain" description="Ig-like" evidence="3">
    <location>
        <begin position="309"/>
        <end position="410"/>
    </location>
</feature>
<dbReference type="Ensembl" id="ENSELUT00000104862.1">
    <property type="protein sequence ID" value="ENSELUP00000096303.1"/>
    <property type="gene ID" value="ENSELUG00000039515.1"/>
</dbReference>
<evidence type="ECO:0000313" key="5">
    <source>
        <dbReference type="Proteomes" id="UP000265140"/>
    </source>
</evidence>
<dbReference type="InterPro" id="IPR003989">
    <property type="entry name" value="VCAM-1"/>
</dbReference>
<keyword evidence="2" id="KW-0472">Membrane</keyword>
<dbReference type="InterPro" id="IPR007110">
    <property type="entry name" value="Ig-like_dom"/>
</dbReference>
<dbReference type="CDD" id="cd00096">
    <property type="entry name" value="Ig"/>
    <property type="match status" value="1"/>
</dbReference>
<reference evidence="4" key="3">
    <citation type="submission" date="2025-09" db="UniProtKB">
        <authorList>
            <consortium name="Ensembl"/>
        </authorList>
    </citation>
    <scope>IDENTIFICATION</scope>
</reference>
<dbReference type="InterPro" id="IPR013151">
    <property type="entry name" value="Immunoglobulin_dom"/>
</dbReference>
<dbReference type="Pfam" id="PF00047">
    <property type="entry name" value="ig"/>
    <property type="match status" value="1"/>
</dbReference>
<feature type="transmembrane region" description="Helical" evidence="2">
    <location>
        <begin position="680"/>
        <end position="705"/>
    </location>
</feature>
<dbReference type="InterPro" id="IPR036179">
    <property type="entry name" value="Ig-like_dom_sf"/>
</dbReference>
<dbReference type="PRINTS" id="PR01474">
    <property type="entry name" value="VCAM1"/>
</dbReference>
<dbReference type="Pfam" id="PF13895">
    <property type="entry name" value="Ig_2"/>
    <property type="match status" value="1"/>
</dbReference>
<proteinExistence type="predicted"/>
<keyword evidence="2" id="KW-0812">Transmembrane</keyword>
<dbReference type="SUPFAM" id="SSF48726">
    <property type="entry name" value="Immunoglobulin"/>
    <property type="match status" value="6"/>
</dbReference>
<organism evidence="4 5">
    <name type="scientific">Esox lucius</name>
    <name type="common">Northern pike</name>
    <dbReference type="NCBI Taxonomy" id="8010"/>
    <lineage>
        <taxon>Eukaryota</taxon>
        <taxon>Metazoa</taxon>
        <taxon>Chordata</taxon>
        <taxon>Craniata</taxon>
        <taxon>Vertebrata</taxon>
        <taxon>Euteleostomi</taxon>
        <taxon>Actinopterygii</taxon>
        <taxon>Neopterygii</taxon>
        <taxon>Teleostei</taxon>
        <taxon>Protacanthopterygii</taxon>
        <taxon>Esociformes</taxon>
        <taxon>Esocidae</taxon>
        <taxon>Esox</taxon>
    </lineage>
</organism>
<dbReference type="PANTHER" id="PTHR46013:SF4">
    <property type="entry name" value="B-CELL RECEPTOR CD22-RELATED"/>
    <property type="match status" value="1"/>
</dbReference>
<evidence type="ECO:0000313" key="4">
    <source>
        <dbReference type="Ensembl" id="ENSELUP00000096303.1"/>
    </source>
</evidence>
<reference evidence="4 5" key="1">
    <citation type="submission" date="2020-02" db="EMBL/GenBank/DDBJ databases">
        <title>Esox lucius (northern pike) genome, fEsoLuc1, primary haplotype.</title>
        <authorList>
            <person name="Myers G."/>
            <person name="Karagic N."/>
            <person name="Meyer A."/>
            <person name="Pippel M."/>
            <person name="Reichard M."/>
            <person name="Winkler S."/>
            <person name="Tracey A."/>
            <person name="Sims Y."/>
            <person name="Howe K."/>
            <person name="Rhie A."/>
            <person name="Formenti G."/>
            <person name="Durbin R."/>
            <person name="Fedrigo O."/>
            <person name="Jarvis E.D."/>
        </authorList>
    </citation>
    <scope>NUCLEOTIDE SEQUENCE [LARGE SCALE GENOMIC DNA]</scope>
</reference>
<dbReference type="GeneTree" id="ENSGT01010000222294"/>
<dbReference type="Gene3D" id="2.60.40.10">
    <property type="entry name" value="Immunoglobulins"/>
    <property type="match status" value="6"/>
</dbReference>
<keyword evidence="5" id="KW-1185">Reference proteome</keyword>
<name>A0AAY5L4S0_ESOLU</name>
<feature type="domain" description="Ig-like" evidence="3">
    <location>
        <begin position="415"/>
        <end position="496"/>
    </location>
</feature>
<evidence type="ECO:0000256" key="2">
    <source>
        <dbReference type="SAM" id="Phobius"/>
    </source>
</evidence>
<dbReference type="GO" id="GO:0016020">
    <property type="term" value="C:membrane"/>
    <property type="evidence" value="ECO:0007669"/>
    <property type="project" value="InterPro"/>
</dbReference>
<dbReference type="Pfam" id="PF13927">
    <property type="entry name" value="Ig_3"/>
    <property type="match status" value="2"/>
</dbReference>
<dbReference type="PANTHER" id="PTHR46013">
    <property type="entry name" value="VASCULAR CELL ADHESION MOLECULE 1"/>
    <property type="match status" value="1"/>
</dbReference>
<feature type="domain" description="Ig-like" evidence="3">
    <location>
        <begin position="591"/>
        <end position="668"/>
    </location>
</feature>
<dbReference type="Proteomes" id="UP000265140">
    <property type="component" value="Chromosome 9"/>
</dbReference>
<dbReference type="SMART" id="SM00409">
    <property type="entry name" value="IG"/>
    <property type="match status" value="6"/>
</dbReference>